<feature type="domain" description="Helitron helicase-like" evidence="4">
    <location>
        <begin position="394"/>
        <end position="549"/>
    </location>
</feature>
<proteinExistence type="inferred from homology"/>
<feature type="domain" description="DNA helicase Pif1-like DEAD-box helicase" evidence="3">
    <location>
        <begin position="963"/>
        <end position="1160"/>
    </location>
</feature>
<keyword evidence="1" id="KW-0234">DNA repair</keyword>
<dbReference type="Gene3D" id="3.40.50.300">
    <property type="entry name" value="P-loop containing nucleotide triphosphate hydrolases"/>
    <property type="match status" value="1"/>
</dbReference>
<feature type="domain" description="DUF6570" evidence="5">
    <location>
        <begin position="136"/>
        <end position="264"/>
    </location>
</feature>
<keyword evidence="1" id="KW-0233">DNA recombination</keyword>
<dbReference type="GO" id="GO:0016787">
    <property type="term" value="F:hydrolase activity"/>
    <property type="evidence" value="ECO:0007669"/>
    <property type="project" value="UniProtKB-KW"/>
</dbReference>
<comment type="catalytic activity">
    <reaction evidence="1">
        <text>ATP + H2O = ADP + phosphate + H(+)</text>
        <dbReference type="Rhea" id="RHEA:13065"/>
        <dbReference type="ChEBI" id="CHEBI:15377"/>
        <dbReference type="ChEBI" id="CHEBI:15378"/>
        <dbReference type="ChEBI" id="CHEBI:30616"/>
        <dbReference type="ChEBI" id="CHEBI:43474"/>
        <dbReference type="ChEBI" id="CHEBI:456216"/>
        <dbReference type="EC" id="5.6.2.3"/>
    </reaction>
</comment>
<keyword evidence="1" id="KW-0227">DNA damage</keyword>
<dbReference type="Pfam" id="PF05970">
    <property type="entry name" value="PIF1"/>
    <property type="match status" value="1"/>
</dbReference>
<gene>
    <name evidence="6" type="ORF">HRG_11212</name>
</gene>
<dbReference type="InterPro" id="IPR010285">
    <property type="entry name" value="DNA_helicase_pif1-like_DEAD"/>
</dbReference>
<feature type="compositionally biased region" description="Basic and acidic residues" evidence="2">
    <location>
        <begin position="48"/>
        <end position="63"/>
    </location>
</feature>
<evidence type="ECO:0000259" key="3">
    <source>
        <dbReference type="Pfam" id="PF05970"/>
    </source>
</evidence>
<dbReference type="InterPro" id="IPR051055">
    <property type="entry name" value="PIF1_helicase"/>
</dbReference>
<keyword evidence="1" id="KW-0067">ATP-binding</keyword>
<name>A0A9P8SCM3_9HYPO</name>
<dbReference type="GO" id="GO:0000723">
    <property type="term" value="P:telomere maintenance"/>
    <property type="evidence" value="ECO:0007669"/>
    <property type="project" value="InterPro"/>
</dbReference>
<dbReference type="EC" id="5.6.2.3" evidence="1"/>
<dbReference type="InterPro" id="IPR046700">
    <property type="entry name" value="DUF6570"/>
</dbReference>
<reference evidence="6" key="1">
    <citation type="submission" date="2021-09" db="EMBL/GenBank/DDBJ databases">
        <title>A high-quality genome of the endoparasitic fungus Hirsutella rhossiliensis with a comparison of Hirsutella genomes reveals transposable elements contributing to genome size variation.</title>
        <authorList>
            <person name="Lin R."/>
            <person name="Jiao Y."/>
            <person name="Sun X."/>
            <person name="Ling J."/>
            <person name="Xie B."/>
            <person name="Cheng X."/>
        </authorList>
    </citation>
    <scope>NUCLEOTIDE SEQUENCE</scope>
    <source>
        <strain evidence="6">HR02</strain>
    </source>
</reference>
<keyword evidence="1" id="KW-0378">Hydrolase</keyword>
<dbReference type="Pfam" id="PF14214">
    <property type="entry name" value="Helitron_like_N"/>
    <property type="match status" value="1"/>
</dbReference>
<evidence type="ECO:0000256" key="2">
    <source>
        <dbReference type="SAM" id="MobiDB-lite"/>
    </source>
</evidence>
<dbReference type="GeneID" id="68360340"/>
<keyword evidence="7" id="KW-1185">Reference proteome</keyword>
<comment type="cofactor">
    <cofactor evidence="1">
        <name>Mg(2+)</name>
        <dbReference type="ChEBI" id="CHEBI:18420"/>
    </cofactor>
</comment>
<feature type="region of interest" description="Disordered" evidence="2">
    <location>
        <begin position="23"/>
        <end position="63"/>
    </location>
</feature>
<feature type="compositionally biased region" description="Acidic residues" evidence="2">
    <location>
        <begin position="27"/>
        <end position="39"/>
    </location>
</feature>
<dbReference type="Pfam" id="PF20209">
    <property type="entry name" value="DUF6570"/>
    <property type="match status" value="1"/>
</dbReference>
<protein>
    <recommendedName>
        <fullName evidence="1">ATP-dependent DNA helicase</fullName>
        <ecNumber evidence="1">5.6.2.3</ecNumber>
    </recommendedName>
</protein>
<evidence type="ECO:0000256" key="1">
    <source>
        <dbReference type="RuleBase" id="RU363044"/>
    </source>
</evidence>
<dbReference type="InterPro" id="IPR027417">
    <property type="entry name" value="P-loop_NTPase"/>
</dbReference>
<sequence length="1395" mass="159948">MDAEDYFNLLLSPVRPRRYREQLGADCDSDAGNEDENNDNDSVYESPEGGRDNREGESRDNFDGKIDYPAWTGDLDTCALTDCDRATLREFWTKLDNDQMEYCSRCRECWFQMEIDYDGICSRCYRKDDKRGPDEPYFFSAENLLDFGPVPTRLPELTPTEEALIARVHVHVNIMLVRGQQYRYRGHVVHFLREVGLVYNQLPLLPRELNTVLLRPANTSSHANLSRQFTRQFRVRRQAVMIWLDYLRHHHPGYRSIAIDDERLGQLPEDGNVVDAIPQSQVEAADVGPEEDQEAEPDLEDAAAVPDLLAKDTELDALRSILAGESEADAGQSLATGSPGQARHELQLPNIRHTPINEFNRSHALLSLAFPCLFPDGRADFVEPRLRSIEYKDYIEHAMRWHDGRFARHPTFRFVAFNTLMRSQARARSKFFVKQHDGTREPLTREQLIQALEHAEDPQAQALINSITRKRQDLEAYAYSLGCPGAFVTFSPADLHWRSLYQHMPRYEEWLGASEPERMALSRTKFNVTDYWDRYEWQGRGSPHNHGLYWMENCPVTDMRDETARDLFARTWGFHITAINPEPNRTMPQGEGNPLSVDPLGVEMTFLRLSQIVNRCQRHRCNTAYCLRAANVADPERECRFNFPRALRELAAVIRKEGKSYYIFEAARNDSLMNHFNPAIILGWLANIDISPCTSLQAVITYAAKYCSKSEKKTEPYCKLADQVLPHTTHHQPLLSFSSRLMNKLISERDYSAQEISHLLLNIPLQEGTRMVVYVDCRPLEQHARSYRVDEDVSEAVGSYRKYLQRNDQHESITYLEYLQSYNLKTWRRLGANAKKRLMMAHPHRSPEELLAVDGRRFESFAAAYQCCRQRHHFHEDDRYGEVGANELQAEDDEFEREEYEEPVVEEDWHELARMLPDHPLEEDDIDVLGRRDVDGDFWKQRKAENPFHLDVDHQPLEARDSLNPEQRLVYDTVMGHFLTQACSQLLLHVDGGGGTGKSYLINLLSAHLQAASGGRGTPVWRAAPTGVAGNQISGTTLHSLLHLPINKDFKPLAAIDKAQLQKKVKDIKYLIVDEKSMLGLRQLSWIDDRLREAFPNRNEEFFGGLNILLVGDFFQLPPVLQKPLYYDKEVQGVEIKGRNAYRRFDKTVFLKVAQRQRGDDQGAFRSALEELRLLQLSTESWKLLSSRVQAKLDDQEVAKFVNSLRVYATKDRVMARNVGPGAAAAPDDKPVGLCNGARGTVYDIAWAPGADPMQDPPCVIMMEFDKYTGPVFLTTADGKKIVPILPVDRDFLVGATLCTRTQFPLIVCYAITVHKSQSITEDMIVTDLSCRDFQTGLSYVAVSRVKTLQGLMLDAPFDRNHLTYASPPEGVKMKMRDQQLRKRQILTQNPYKIR</sequence>
<accession>A0A9P8SCM3</accession>
<keyword evidence="1 6" id="KW-0347">Helicase</keyword>
<dbReference type="GO" id="GO:0006310">
    <property type="term" value="P:DNA recombination"/>
    <property type="evidence" value="ECO:0007669"/>
    <property type="project" value="UniProtKB-KW"/>
</dbReference>
<evidence type="ECO:0000259" key="5">
    <source>
        <dbReference type="Pfam" id="PF20209"/>
    </source>
</evidence>
<dbReference type="InterPro" id="IPR025476">
    <property type="entry name" value="Helitron_helicase-like"/>
</dbReference>
<keyword evidence="1" id="KW-0547">Nucleotide-binding</keyword>
<dbReference type="EMBL" id="JAIZPD010000019">
    <property type="protein sequence ID" value="KAH0957721.1"/>
    <property type="molecule type" value="Genomic_DNA"/>
</dbReference>
<dbReference type="RefSeq" id="XP_044715235.1">
    <property type="nucleotide sequence ID" value="XM_044869682.1"/>
</dbReference>
<evidence type="ECO:0000259" key="4">
    <source>
        <dbReference type="Pfam" id="PF14214"/>
    </source>
</evidence>
<dbReference type="GO" id="GO:0006281">
    <property type="term" value="P:DNA repair"/>
    <property type="evidence" value="ECO:0007669"/>
    <property type="project" value="UniProtKB-KW"/>
</dbReference>
<dbReference type="OrthoDB" id="4917215at2759"/>
<comment type="caution">
    <text evidence="6">The sequence shown here is derived from an EMBL/GenBank/DDBJ whole genome shotgun (WGS) entry which is preliminary data.</text>
</comment>
<organism evidence="6 7">
    <name type="scientific">Hirsutella rhossiliensis</name>
    <dbReference type="NCBI Taxonomy" id="111463"/>
    <lineage>
        <taxon>Eukaryota</taxon>
        <taxon>Fungi</taxon>
        <taxon>Dikarya</taxon>
        <taxon>Ascomycota</taxon>
        <taxon>Pezizomycotina</taxon>
        <taxon>Sordariomycetes</taxon>
        <taxon>Hypocreomycetidae</taxon>
        <taxon>Hypocreales</taxon>
        <taxon>Ophiocordycipitaceae</taxon>
        <taxon>Hirsutella</taxon>
    </lineage>
</organism>
<dbReference type="GO" id="GO:0043139">
    <property type="term" value="F:5'-3' DNA helicase activity"/>
    <property type="evidence" value="ECO:0007669"/>
    <property type="project" value="UniProtKB-EC"/>
</dbReference>
<dbReference type="PANTHER" id="PTHR47642">
    <property type="entry name" value="ATP-DEPENDENT DNA HELICASE"/>
    <property type="match status" value="1"/>
</dbReference>
<dbReference type="SUPFAM" id="SSF52540">
    <property type="entry name" value="P-loop containing nucleoside triphosphate hydrolases"/>
    <property type="match status" value="2"/>
</dbReference>
<dbReference type="CDD" id="cd18809">
    <property type="entry name" value="SF1_C_RecD"/>
    <property type="match status" value="1"/>
</dbReference>
<dbReference type="Proteomes" id="UP000824596">
    <property type="component" value="Unassembled WGS sequence"/>
</dbReference>
<comment type="similarity">
    <text evidence="1">Belongs to the helicase family.</text>
</comment>
<evidence type="ECO:0000313" key="7">
    <source>
        <dbReference type="Proteomes" id="UP000824596"/>
    </source>
</evidence>
<evidence type="ECO:0000313" key="6">
    <source>
        <dbReference type="EMBL" id="KAH0957721.1"/>
    </source>
</evidence>
<dbReference type="GO" id="GO:0005524">
    <property type="term" value="F:ATP binding"/>
    <property type="evidence" value="ECO:0007669"/>
    <property type="project" value="UniProtKB-KW"/>
</dbReference>